<evidence type="ECO:0000256" key="1">
    <source>
        <dbReference type="SAM" id="MobiDB-lite"/>
    </source>
</evidence>
<dbReference type="AlphaFoldDB" id="A0A1V1H1V0"/>
<feature type="region of interest" description="Disordered" evidence="1">
    <location>
        <begin position="15"/>
        <end position="43"/>
    </location>
</feature>
<feature type="region of interest" description="Disordered" evidence="1">
    <location>
        <begin position="174"/>
        <end position="196"/>
    </location>
</feature>
<accession>A0A1V1H1V0</accession>
<feature type="region of interest" description="Disordered" evidence="1">
    <location>
        <begin position="260"/>
        <end position="282"/>
    </location>
</feature>
<protein>
    <submittedName>
        <fullName evidence="2">Uncharacterized protein</fullName>
    </submittedName>
</protein>
<name>A0A1V1H1V0_ORYPU</name>
<gene>
    <name evidence="2" type="primary">OP_Ba0089L24.57</name>
</gene>
<feature type="compositionally biased region" description="Basic residues" evidence="1">
    <location>
        <begin position="269"/>
        <end position="282"/>
    </location>
</feature>
<sequence length="282" mass="31081">MGDCGVTEWCRRDDSRRERGNVTVVPPSGTEGTMSSRRGGRKSRRLGAMALVGRLGSGAASRRSGYHWELEVTAFGGEGGGGWCAGSHQEPEVGKMSRDRDRHVWRQGHWLVVAGHHRAWQWCGVDVVGASLGVGGQGGVEGRKSLCLGVKVATSMGGGGGWEESARAMHNAPKRMKRDDFGAPPQHRVRGHGRPASVKTVKSDRYKSHIDEDVRDALFVDRLFPRGRWSAAGGATRHIRGMVRRSGCRRYRDAEMRGWLRLGEEGSKQRPRSRRHGQRGEQ</sequence>
<dbReference type="EMBL" id="AP011466">
    <property type="protein sequence ID" value="BAX24958.1"/>
    <property type="molecule type" value="Genomic_DNA"/>
</dbReference>
<proteinExistence type="predicted"/>
<reference evidence="2" key="1">
    <citation type="submission" date="2009-05" db="EMBL/GenBank/DDBJ databases">
        <title>Oryza sativa Japonica Group genomic DNA, chromosome 6, BAC clone:KMK0024M20, cultivar:Khau Mac Kho.</title>
        <authorList>
            <person name="Matsumoto T."/>
            <person name="Wu J."/>
            <person name="Kanamori H."/>
        </authorList>
    </citation>
    <scope>NUCLEOTIDE SEQUENCE</scope>
    <source>
        <strain evidence="2">IRGC 105690</strain>
    </source>
</reference>
<evidence type="ECO:0000313" key="2">
    <source>
        <dbReference type="EMBL" id="BAX24958.1"/>
    </source>
</evidence>
<organism evidence="2">
    <name type="scientific">Oryza punctata</name>
    <name type="common">Red rice</name>
    <dbReference type="NCBI Taxonomy" id="4537"/>
    <lineage>
        <taxon>Eukaryota</taxon>
        <taxon>Viridiplantae</taxon>
        <taxon>Streptophyta</taxon>
        <taxon>Embryophyta</taxon>
        <taxon>Tracheophyta</taxon>
        <taxon>Spermatophyta</taxon>
        <taxon>Magnoliopsida</taxon>
        <taxon>Liliopsida</taxon>
        <taxon>Poales</taxon>
        <taxon>Poaceae</taxon>
        <taxon>BOP clade</taxon>
        <taxon>Oryzoideae</taxon>
        <taxon>Oryzeae</taxon>
        <taxon>Oryzinae</taxon>
        <taxon>Oryza</taxon>
    </lineage>
</organism>